<comment type="caution">
    <text evidence="2">The sequence shown here is derived from an EMBL/GenBank/DDBJ whole genome shotgun (WGS) entry which is preliminary data.</text>
</comment>
<accession>A0A853BZW6</accession>
<feature type="compositionally biased region" description="Basic and acidic residues" evidence="1">
    <location>
        <begin position="37"/>
        <end position="50"/>
    </location>
</feature>
<feature type="region of interest" description="Disordered" evidence="1">
    <location>
        <begin position="1"/>
        <end position="50"/>
    </location>
</feature>
<evidence type="ECO:0000313" key="2">
    <source>
        <dbReference type="EMBL" id="NYJ00689.1"/>
    </source>
</evidence>
<keyword evidence="3" id="KW-1185">Reference proteome</keyword>
<evidence type="ECO:0000256" key="1">
    <source>
        <dbReference type="SAM" id="MobiDB-lite"/>
    </source>
</evidence>
<feature type="compositionally biased region" description="Low complexity" evidence="1">
    <location>
        <begin position="1"/>
        <end position="14"/>
    </location>
</feature>
<dbReference type="AlphaFoldDB" id="A0A853BZW6"/>
<proteinExistence type="predicted"/>
<protein>
    <submittedName>
        <fullName evidence="2">Uncharacterized protein</fullName>
    </submittedName>
</protein>
<sequence length="50" mass="5489">MSTTAFTRTPAPTFWGPAAHDPDHPLHQDAGPFEQGTDLRDATDLRPDDN</sequence>
<gene>
    <name evidence="2" type="ORF">HNR19_001387</name>
</gene>
<reference evidence="2 3" key="1">
    <citation type="submission" date="2020-07" db="EMBL/GenBank/DDBJ databases">
        <title>Sequencing the genomes of 1000 actinobacteria strains.</title>
        <authorList>
            <person name="Klenk H.-P."/>
        </authorList>
    </citation>
    <scope>NUCLEOTIDE SEQUENCE [LARGE SCALE GENOMIC DNA]</scope>
    <source>
        <strain evidence="2 3">DSM 103833</strain>
    </source>
</reference>
<name>A0A853BZW6_9ACTN</name>
<dbReference type="EMBL" id="JACCFP010000001">
    <property type="protein sequence ID" value="NYJ00689.1"/>
    <property type="molecule type" value="Genomic_DNA"/>
</dbReference>
<organism evidence="2 3">
    <name type="scientific">Nocardioides thalensis</name>
    <dbReference type="NCBI Taxonomy" id="1914755"/>
    <lineage>
        <taxon>Bacteria</taxon>
        <taxon>Bacillati</taxon>
        <taxon>Actinomycetota</taxon>
        <taxon>Actinomycetes</taxon>
        <taxon>Propionibacteriales</taxon>
        <taxon>Nocardioidaceae</taxon>
        <taxon>Nocardioides</taxon>
    </lineage>
</organism>
<dbReference type="Proteomes" id="UP000530424">
    <property type="component" value="Unassembled WGS sequence"/>
</dbReference>
<dbReference type="RefSeq" id="WP_179667242.1">
    <property type="nucleotide sequence ID" value="NZ_JACCFP010000001.1"/>
</dbReference>
<evidence type="ECO:0000313" key="3">
    <source>
        <dbReference type="Proteomes" id="UP000530424"/>
    </source>
</evidence>